<dbReference type="GO" id="GO:0004842">
    <property type="term" value="F:ubiquitin-protein transferase activity"/>
    <property type="evidence" value="ECO:0007669"/>
    <property type="project" value="InterPro"/>
</dbReference>
<sequence>MTEYYNKYLKYKSKCQNIKRKIINNILKGQTGGAAQAIYDELTGPITHAIMVDPVIASDGHTYERTAILEVIRRGGVSPLTREALTPVLLPNRRLKNIIERLVADRLLSQEVIDEYNQERRQIEQVPAQANPIPAQANPIPAQANPIPAQANPIPAQANPIPAQANPIPAQVALAQVQDDLLPRLLDNLRNLLNTNLQISNDNRDNIIFRVLNNIDIYNLEINIITNLIDFLREVQNFTDLSYDQLIQQLDIFFINVKRNELRIFLENNTDLINDDIDNLLNNTFTYIERNNMSLSIIQNIINLLDHNPDLIRLDFNEINQEILEFLRNFIIPIQNYINDRMYLRNIDNNIYNIINRIDG</sequence>
<dbReference type="InterPro" id="IPR003613">
    <property type="entry name" value="Ubox_domain"/>
</dbReference>
<dbReference type="EMBL" id="CABVLZ010000001">
    <property type="protein sequence ID" value="VVU94472.1"/>
    <property type="molecule type" value="Genomic_DNA"/>
</dbReference>
<dbReference type="InterPro" id="IPR013083">
    <property type="entry name" value="Znf_RING/FYVE/PHD"/>
</dbReference>
<dbReference type="Gene3D" id="3.30.40.10">
    <property type="entry name" value="Zinc/RING finger domain, C3HC4 (zinc finger)"/>
    <property type="match status" value="1"/>
</dbReference>
<dbReference type="SMART" id="SM00504">
    <property type="entry name" value="Ubox"/>
    <property type="match status" value="1"/>
</dbReference>
<feature type="domain" description="U-box" evidence="1">
    <location>
        <begin position="37"/>
        <end position="109"/>
    </location>
</feature>
<dbReference type="GO" id="GO:0016567">
    <property type="term" value="P:protein ubiquitination"/>
    <property type="evidence" value="ECO:0007669"/>
    <property type="project" value="InterPro"/>
</dbReference>
<protein>
    <submittedName>
        <fullName evidence="2">U-box domain</fullName>
    </submittedName>
</protein>
<proteinExistence type="predicted"/>
<reference evidence="2" key="1">
    <citation type="submission" date="2019-09" db="EMBL/GenBank/DDBJ databases">
        <authorList>
            <person name="Needham M D."/>
        </authorList>
    </citation>
    <scope>NUCLEOTIDE SEQUENCE</scope>
</reference>
<accession>A0A5E8CLA1</accession>
<dbReference type="PANTHER" id="PTHR46573:SF1">
    <property type="entry name" value="WD REPEAT, SAM AND U-BOX DOMAIN-CONTAINING PROTEIN 1"/>
    <property type="match status" value="1"/>
</dbReference>
<dbReference type="Pfam" id="PF04564">
    <property type="entry name" value="U-box"/>
    <property type="match status" value="1"/>
</dbReference>
<dbReference type="PANTHER" id="PTHR46573">
    <property type="entry name" value="WD REPEAT, SAM AND U-BOX DOMAIN-CONTAINING PROTEIN 1"/>
    <property type="match status" value="1"/>
</dbReference>
<evidence type="ECO:0000259" key="1">
    <source>
        <dbReference type="PROSITE" id="PS51698"/>
    </source>
</evidence>
<organism evidence="2">
    <name type="scientific">seawater metagenome</name>
    <dbReference type="NCBI Taxonomy" id="1561972"/>
    <lineage>
        <taxon>unclassified sequences</taxon>
        <taxon>metagenomes</taxon>
        <taxon>ecological metagenomes</taxon>
    </lineage>
</organism>
<name>A0A5E8CLA1_9ZZZZ</name>
<gene>
    <name evidence="2" type="ORF">CPAV1605_194</name>
</gene>
<dbReference type="AlphaFoldDB" id="A0A5E8CLA1"/>
<evidence type="ECO:0000313" key="2">
    <source>
        <dbReference type="EMBL" id="VVU94472.1"/>
    </source>
</evidence>
<dbReference type="SUPFAM" id="SSF57850">
    <property type="entry name" value="RING/U-box"/>
    <property type="match status" value="1"/>
</dbReference>
<dbReference type="InterPro" id="IPR052085">
    <property type="entry name" value="WD-SAM-U-box"/>
</dbReference>
<dbReference type="PROSITE" id="PS51698">
    <property type="entry name" value="U_BOX"/>
    <property type="match status" value="1"/>
</dbReference>
<dbReference type="CDD" id="cd16655">
    <property type="entry name" value="RING-Ubox_WDSUB1-like"/>
    <property type="match status" value="1"/>
</dbReference>